<accession>A0A7M2Z2Q0</accession>
<evidence type="ECO:0000313" key="2">
    <source>
        <dbReference type="Proteomes" id="UP000254134"/>
    </source>
</evidence>
<dbReference type="Proteomes" id="UP000254134">
    <property type="component" value="Unassembled WGS sequence"/>
</dbReference>
<proteinExistence type="predicted"/>
<reference evidence="1 2" key="1">
    <citation type="submission" date="2018-07" db="EMBL/GenBank/DDBJ databases">
        <title>High-quality-draft genome sequence of Gaiella occulta.</title>
        <authorList>
            <person name="Severino R."/>
            <person name="Froufe H.J.C."/>
            <person name="Rainey F.A."/>
            <person name="Barroso C."/>
            <person name="Albuquerque L."/>
            <person name="Lobo-Da-Cunha A."/>
            <person name="Da Costa M.S."/>
            <person name="Egas C."/>
        </authorList>
    </citation>
    <scope>NUCLEOTIDE SEQUENCE [LARGE SCALE GENOMIC DNA]</scope>
    <source>
        <strain evidence="1 2">F2-233</strain>
    </source>
</reference>
<sequence>MQIMPGDRAAAYLSNYFVRGKGTKATLQENVRNPHLPHALIWVSPSLTRPTGITMRNLRRCRQLWAVRMGLIGPPTWSGSELAQIVLLAGPWPARGP</sequence>
<dbReference type="EMBL" id="QQZY01000001">
    <property type="protein sequence ID" value="RDI76063.1"/>
    <property type="molecule type" value="Genomic_DNA"/>
</dbReference>
<dbReference type="AlphaFoldDB" id="A0A7M2Z2Q0"/>
<protein>
    <submittedName>
        <fullName evidence="1">Uncharacterized protein</fullName>
    </submittedName>
</protein>
<keyword evidence="2" id="KW-1185">Reference proteome</keyword>
<comment type="caution">
    <text evidence="1">The sequence shown here is derived from an EMBL/GenBank/DDBJ whole genome shotgun (WGS) entry which is preliminary data.</text>
</comment>
<gene>
    <name evidence="1" type="ORF">Gocc_0482</name>
</gene>
<evidence type="ECO:0000313" key="1">
    <source>
        <dbReference type="EMBL" id="RDI76063.1"/>
    </source>
</evidence>
<name>A0A7M2Z2Q0_9ACTN</name>
<dbReference type="RefSeq" id="WP_114794921.1">
    <property type="nucleotide sequence ID" value="NZ_QQZY01000001.1"/>
</dbReference>
<reference evidence="2" key="2">
    <citation type="journal article" date="2019" name="MicrobiologyOpen">
        <title>High-quality draft genome sequence of Gaiella occulta isolated from a 150 meter deep mineral water borehole and comparison with the genome sequences of other deep-branching lineages of the phylum Actinobacteria.</title>
        <authorList>
            <person name="Severino R."/>
            <person name="Froufe H.J.C."/>
            <person name="Barroso C."/>
            <person name="Albuquerque L."/>
            <person name="Lobo-da-Cunha A."/>
            <person name="da Costa M.S."/>
            <person name="Egas C."/>
        </authorList>
    </citation>
    <scope>NUCLEOTIDE SEQUENCE [LARGE SCALE GENOMIC DNA]</scope>
    <source>
        <strain evidence="2">F2-233</strain>
    </source>
</reference>
<organism evidence="1 2">
    <name type="scientific">Gaiella occulta</name>
    <dbReference type="NCBI Taxonomy" id="1002870"/>
    <lineage>
        <taxon>Bacteria</taxon>
        <taxon>Bacillati</taxon>
        <taxon>Actinomycetota</taxon>
        <taxon>Thermoleophilia</taxon>
        <taxon>Gaiellales</taxon>
        <taxon>Gaiellaceae</taxon>
        <taxon>Gaiella</taxon>
    </lineage>
</organism>